<dbReference type="EMBL" id="CP008953">
    <property type="protein sequence ID" value="AIG80427.1"/>
    <property type="molecule type" value="Genomic_DNA"/>
</dbReference>
<dbReference type="GO" id="GO:0016491">
    <property type="term" value="F:oxidoreductase activity"/>
    <property type="evidence" value="ECO:0007669"/>
    <property type="project" value="InterPro"/>
</dbReference>
<accession>A0A075V1Q2</accession>
<feature type="domain" description="Thioredoxin" evidence="8">
    <location>
        <begin position="48"/>
        <end position="189"/>
    </location>
</feature>
<dbReference type="KEGG" id="aja:AJAP_38205"/>
<keyword evidence="7" id="KW-1133">Transmembrane helix</keyword>
<gene>
    <name evidence="9" type="ORF">AJAP_38205</name>
</gene>
<reference evidence="9 10" key="1">
    <citation type="journal article" date="2014" name="J. Biotechnol.">
        <title>Complete genome sequence of the actinobacterium Amycolatopsis japonica MG417-CF17(T) (=DSM 44213T) producing (S,S)-N,N'-ethylenediaminedisuccinic acid.</title>
        <authorList>
            <person name="Stegmann E."/>
            <person name="Albersmeier A."/>
            <person name="Spohn M."/>
            <person name="Gert H."/>
            <person name="Weber T."/>
            <person name="Wohlleben W."/>
            <person name="Kalinowski J."/>
            <person name="Ruckert C."/>
        </authorList>
    </citation>
    <scope>NUCLEOTIDE SEQUENCE [LARGE SCALE GENOMIC DNA]</scope>
    <source>
        <strain evidence="10">MG417-CF17 (DSM 44213)</strain>
    </source>
</reference>
<keyword evidence="3" id="KW-0735">Signal-anchor</keyword>
<evidence type="ECO:0000256" key="6">
    <source>
        <dbReference type="SAM" id="MobiDB-lite"/>
    </source>
</evidence>
<organism evidence="9 10">
    <name type="scientific">Amycolatopsis japonica</name>
    <dbReference type="NCBI Taxonomy" id="208439"/>
    <lineage>
        <taxon>Bacteria</taxon>
        <taxon>Bacillati</taxon>
        <taxon>Actinomycetota</taxon>
        <taxon>Actinomycetes</taxon>
        <taxon>Pseudonocardiales</taxon>
        <taxon>Pseudonocardiaceae</taxon>
        <taxon>Amycolatopsis</taxon>
        <taxon>Amycolatopsis japonica group</taxon>
    </lineage>
</organism>
<dbReference type="PROSITE" id="PS00194">
    <property type="entry name" value="THIOREDOXIN_1"/>
    <property type="match status" value="1"/>
</dbReference>
<evidence type="ECO:0000256" key="1">
    <source>
        <dbReference type="ARBA" id="ARBA00004196"/>
    </source>
</evidence>
<feature type="transmembrane region" description="Helical" evidence="7">
    <location>
        <begin position="15"/>
        <end position="34"/>
    </location>
</feature>
<dbReference type="HOGENOM" id="CLU_042529_19_0_11"/>
<keyword evidence="2" id="KW-0201">Cytochrome c-type biogenesis</keyword>
<evidence type="ECO:0000313" key="9">
    <source>
        <dbReference type="EMBL" id="AIG80427.1"/>
    </source>
</evidence>
<dbReference type="SUPFAM" id="SSF52833">
    <property type="entry name" value="Thioredoxin-like"/>
    <property type="match status" value="1"/>
</dbReference>
<evidence type="ECO:0000259" key="8">
    <source>
        <dbReference type="PROSITE" id="PS51352"/>
    </source>
</evidence>
<keyword evidence="10" id="KW-1185">Reference proteome</keyword>
<protein>
    <recommendedName>
        <fullName evidence="8">Thioredoxin domain-containing protein</fullName>
    </recommendedName>
</protein>
<evidence type="ECO:0000313" key="10">
    <source>
        <dbReference type="Proteomes" id="UP000028492"/>
    </source>
</evidence>
<dbReference type="GO" id="GO:0016209">
    <property type="term" value="F:antioxidant activity"/>
    <property type="evidence" value="ECO:0007669"/>
    <property type="project" value="InterPro"/>
</dbReference>
<evidence type="ECO:0000256" key="4">
    <source>
        <dbReference type="ARBA" id="ARBA00023157"/>
    </source>
</evidence>
<dbReference type="InterPro" id="IPR050553">
    <property type="entry name" value="Thioredoxin_ResA/DsbE_sf"/>
</dbReference>
<dbReference type="AlphaFoldDB" id="A0A075V1Q2"/>
<dbReference type="InterPro" id="IPR017937">
    <property type="entry name" value="Thioredoxin_CS"/>
</dbReference>
<sequence length="206" mass="22073">MSTESADPRTATMRWLRWVALAAAIAAVAVGALLGTRLGKDPTLVDTPLIGKPAPELSLPYLEREGELDLTSLRGRIVVINFWASWCVPCREEQPTLVAAADAYGDAGVTFVGISYQDQRKPAIGFLDELGRGKGYQYVTDPGSRAAMDFGVIGIPETFFIDRTGTIVAKITGPTDPPLLASTLDDIQAGRRPQSRTDGPVQSEPS</sequence>
<dbReference type="GO" id="GO:0030313">
    <property type="term" value="C:cell envelope"/>
    <property type="evidence" value="ECO:0007669"/>
    <property type="project" value="UniProtKB-SubCell"/>
</dbReference>
<dbReference type="InterPro" id="IPR013766">
    <property type="entry name" value="Thioredoxin_domain"/>
</dbReference>
<dbReference type="PANTHER" id="PTHR42852">
    <property type="entry name" value="THIOL:DISULFIDE INTERCHANGE PROTEIN DSBE"/>
    <property type="match status" value="1"/>
</dbReference>
<dbReference type="PANTHER" id="PTHR42852:SF6">
    <property type="entry name" value="THIOL:DISULFIDE INTERCHANGE PROTEIN DSBE"/>
    <property type="match status" value="1"/>
</dbReference>
<dbReference type="InterPro" id="IPR000866">
    <property type="entry name" value="AhpC/TSA"/>
</dbReference>
<keyword evidence="7" id="KW-0472">Membrane</keyword>
<dbReference type="STRING" id="208439.AJAP_38205"/>
<dbReference type="eggNOG" id="COG0526">
    <property type="taxonomic scope" value="Bacteria"/>
</dbReference>
<dbReference type="InterPro" id="IPR036249">
    <property type="entry name" value="Thioredoxin-like_sf"/>
</dbReference>
<feature type="region of interest" description="Disordered" evidence="6">
    <location>
        <begin position="179"/>
        <end position="206"/>
    </location>
</feature>
<dbReference type="GO" id="GO:0017004">
    <property type="term" value="P:cytochrome complex assembly"/>
    <property type="evidence" value="ECO:0007669"/>
    <property type="project" value="UniProtKB-KW"/>
</dbReference>
<evidence type="ECO:0000256" key="2">
    <source>
        <dbReference type="ARBA" id="ARBA00022748"/>
    </source>
</evidence>
<proteinExistence type="predicted"/>
<dbReference type="Pfam" id="PF00578">
    <property type="entry name" value="AhpC-TSA"/>
    <property type="match status" value="1"/>
</dbReference>
<evidence type="ECO:0000256" key="3">
    <source>
        <dbReference type="ARBA" id="ARBA00022968"/>
    </source>
</evidence>
<keyword evidence="4" id="KW-1015">Disulfide bond</keyword>
<evidence type="ECO:0000256" key="7">
    <source>
        <dbReference type="SAM" id="Phobius"/>
    </source>
</evidence>
<dbReference type="RefSeq" id="WP_051972720.1">
    <property type="nucleotide sequence ID" value="NZ_CP008953.1"/>
</dbReference>
<comment type="subcellular location">
    <subcellularLocation>
        <location evidence="1">Cell envelope</location>
    </subcellularLocation>
</comment>
<dbReference type="Gene3D" id="3.40.30.10">
    <property type="entry name" value="Glutaredoxin"/>
    <property type="match status" value="1"/>
</dbReference>
<dbReference type="PROSITE" id="PS51352">
    <property type="entry name" value="THIOREDOXIN_2"/>
    <property type="match status" value="1"/>
</dbReference>
<keyword evidence="5" id="KW-0676">Redox-active center</keyword>
<dbReference type="Proteomes" id="UP000028492">
    <property type="component" value="Chromosome"/>
</dbReference>
<evidence type="ECO:0000256" key="5">
    <source>
        <dbReference type="ARBA" id="ARBA00023284"/>
    </source>
</evidence>
<name>A0A075V1Q2_9PSEU</name>
<keyword evidence="7" id="KW-0812">Transmembrane</keyword>